<dbReference type="EMBL" id="KZ293762">
    <property type="protein sequence ID" value="PBK79742.1"/>
    <property type="molecule type" value="Genomic_DNA"/>
</dbReference>
<name>A0A2H3CKM9_ARMGA</name>
<proteinExistence type="predicted"/>
<accession>A0A2H3CKM9</accession>
<evidence type="ECO:0000313" key="2">
    <source>
        <dbReference type="Proteomes" id="UP000217790"/>
    </source>
</evidence>
<dbReference type="Proteomes" id="UP000217790">
    <property type="component" value="Unassembled WGS sequence"/>
</dbReference>
<reference evidence="2" key="1">
    <citation type="journal article" date="2017" name="Nat. Ecol. Evol.">
        <title>Genome expansion and lineage-specific genetic innovations in the forest pathogenic fungi Armillaria.</title>
        <authorList>
            <person name="Sipos G."/>
            <person name="Prasanna A.N."/>
            <person name="Walter M.C."/>
            <person name="O'Connor E."/>
            <person name="Balint B."/>
            <person name="Krizsan K."/>
            <person name="Kiss B."/>
            <person name="Hess J."/>
            <person name="Varga T."/>
            <person name="Slot J."/>
            <person name="Riley R."/>
            <person name="Boka B."/>
            <person name="Rigling D."/>
            <person name="Barry K."/>
            <person name="Lee J."/>
            <person name="Mihaltcheva S."/>
            <person name="LaButti K."/>
            <person name="Lipzen A."/>
            <person name="Waldron R."/>
            <person name="Moloney N.M."/>
            <person name="Sperisen C."/>
            <person name="Kredics L."/>
            <person name="Vagvoelgyi C."/>
            <person name="Patrignani A."/>
            <person name="Fitzpatrick D."/>
            <person name="Nagy I."/>
            <person name="Doyle S."/>
            <person name="Anderson J.B."/>
            <person name="Grigoriev I.V."/>
            <person name="Gueldener U."/>
            <person name="Muensterkoetter M."/>
            <person name="Nagy L.G."/>
        </authorList>
    </citation>
    <scope>NUCLEOTIDE SEQUENCE [LARGE SCALE GENOMIC DNA]</scope>
    <source>
        <strain evidence="2">Ar21-2</strain>
    </source>
</reference>
<dbReference type="AlphaFoldDB" id="A0A2H3CKM9"/>
<evidence type="ECO:0000313" key="1">
    <source>
        <dbReference type="EMBL" id="PBK79742.1"/>
    </source>
</evidence>
<keyword evidence="2" id="KW-1185">Reference proteome</keyword>
<organism evidence="1 2">
    <name type="scientific">Armillaria gallica</name>
    <name type="common">Bulbous honey fungus</name>
    <name type="synonym">Armillaria bulbosa</name>
    <dbReference type="NCBI Taxonomy" id="47427"/>
    <lineage>
        <taxon>Eukaryota</taxon>
        <taxon>Fungi</taxon>
        <taxon>Dikarya</taxon>
        <taxon>Basidiomycota</taxon>
        <taxon>Agaricomycotina</taxon>
        <taxon>Agaricomycetes</taxon>
        <taxon>Agaricomycetidae</taxon>
        <taxon>Agaricales</taxon>
        <taxon>Marasmiineae</taxon>
        <taxon>Physalacriaceae</taxon>
        <taxon>Armillaria</taxon>
    </lineage>
</organism>
<sequence>MDVLGSAVVFSLVYVYVISECRIRIVRDVPFISCRQIQSNHCNPHHHNPRRVLCRQVHCWGRVMATVMDWSGQGYRRLLAGQ</sequence>
<dbReference type="InParanoid" id="A0A2H3CKM9"/>
<protein>
    <submittedName>
        <fullName evidence="1">Uncharacterized protein</fullName>
    </submittedName>
</protein>
<gene>
    <name evidence="1" type="ORF">ARMGADRAFT_105294</name>
</gene>